<name>A0A0F8Y4Y2_9ZZZZ</name>
<accession>A0A0F8Y4Y2</accession>
<proteinExistence type="predicted"/>
<comment type="caution">
    <text evidence="1">The sequence shown here is derived from an EMBL/GenBank/DDBJ whole genome shotgun (WGS) entry which is preliminary data.</text>
</comment>
<gene>
    <name evidence="1" type="ORF">LCGC14_2863390</name>
</gene>
<sequence>MIDRIVEVLEKATNYLTIKEICHELGLKKKEDGKYNKQKLDYIRLCVYRLEKVYNKIVNQGRRKKEHLYSLTKDVITENNPLHTTILKKMIPPFAKQGIKVILEDIEQKEIQKLWGESNE</sequence>
<dbReference type="EMBL" id="LAZR01055394">
    <property type="protein sequence ID" value="KKK76462.1"/>
    <property type="molecule type" value="Genomic_DNA"/>
</dbReference>
<reference evidence="1" key="1">
    <citation type="journal article" date="2015" name="Nature">
        <title>Complex archaea that bridge the gap between prokaryotes and eukaryotes.</title>
        <authorList>
            <person name="Spang A."/>
            <person name="Saw J.H."/>
            <person name="Jorgensen S.L."/>
            <person name="Zaremba-Niedzwiedzka K."/>
            <person name="Martijn J."/>
            <person name="Lind A.E."/>
            <person name="van Eijk R."/>
            <person name="Schleper C."/>
            <person name="Guy L."/>
            <person name="Ettema T.J."/>
        </authorList>
    </citation>
    <scope>NUCLEOTIDE SEQUENCE</scope>
</reference>
<evidence type="ECO:0000313" key="1">
    <source>
        <dbReference type="EMBL" id="KKK76462.1"/>
    </source>
</evidence>
<protein>
    <submittedName>
        <fullName evidence="1">Uncharacterized protein</fullName>
    </submittedName>
</protein>
<dbReference type="AlphaFoldDB" id="A0A0F8Y4Y2"/>
<organism evidence="1">
    <name type="scientific">marine sediment metagenome</name>
    <dbReference type="NCBI Taxonomy" id="412755"/>
    <lineage>
        <taxon>unclassified sequences</taxon>
        <taxon>metagenomes</taxon>
        <taxon>ecological metagenomes</taxon>
    </lineage>
</organism>